<dbReference type="GO" id="GO:0007155">
    <property type="term" value="P:cell adhesion"/>
    <property type="evidence" value="ECO:0007669"/>
    <property type="project" value="InterPro"/>
</dbReference>
<evidence type="ECO:0000313" key="14">
    <source>
        <dbReference type="Proteomes" id="UP000224871"/>
    </source>
</evidence>
<feature type="domain" description="Flagellar hook-associated protein 2 N-terminal" evidence="9">
    <location>
        <begin position="11"/>
        <end position="106"/>
    </location>
</feature>
<keyword evidence="12" id="KW-0282">Flagellum</keyword>
<dbReference type="RefSeq" id="WP_086956343.1">
    <property type="nucleotide sequence ID" value="NZ_CAWNQC010000035.1"/>
</dbReference>
<gene>
    <name evidence="12" type="primary">fliD</name>
    <name evidence="11" type="ORF">Xinn_01531</name>
    <name evidence="12" type="ORF">XIS1_1750027</name>
</gene>
<sequence length="489" mass="53911">MASISSLGAGSGMDLGSLLDKLQAAERKRLEPLAQQQTSYKAKLTGFGTLKGSLEKLQTASEELKKFDKLNTTKTSEDHKSFTPSTDSKASPGNYEIEVKQLARAQSLQTSTVSSVKDQLGEIPATGNSRTIIIEQDGEKPGEKVEMKIALTDEQTSLVEIRDAINKQEGNVNASIIKADDKNNYLILTAKKTGTQSMMKIRVEGDNKLHELLEYPPSDEKRASAMQQKVAAQNALLTVNGVPIERQSNEVKDAPEGITLNLKKVSEKVTEKIVKEGKTKEEEVVKPETLIVSRDIEPMQEAIKKWVDAYNELQSTFDSLTKFKAVGKGEAASKDNGALLGDGTLKNIQNQLRHQLFAAQNVADIATLNKLGIKQKLDGTLEISKEKLEKNLKEKPANVKAFFMGDGEKTGFATQTYNLLKKTLDSHEGTIATATEGINKSLKTLEKQVERTNDTIDATMERYKRQFTELDKLMNSLNNTSSSLFQLLR</sequence>
<dbReference type="EMBL" id="FTLG01000085">
    <property type="protein sequence ID" value="SIP73135.1"/>
    <property type="molecule type" value="Genomic_DNA"/>
</dbReference>
<dbReference type="EMBL" id="NIBU01000013">
    <property type="protein sequence ID" value="PHM36588.1"/>
    <property type="molecule type" value="Genomic_DNA"/>
</dbReference>
<evidence type="ECO:0000256" key="2">
    <source>
        <dbReference type="ARBA" id="ARBA00011255"/>
    </source>
</evidence>
<evidence type="ECO:0000313" key="11">
    <source>
        <dbReference type="EMBL" id="PHM36588.1"/>
    </source>
</evidence>
<dbReference type="GO" id="GO:0009421">
    <property type="term" value="C:bacterial-type flagellum filament cap"/>
    <property type="evidence" value="ECO:0007669"/>
    <property type="project" value="InterPro"/>
</dbReference>
<accession>A0A1N6MW96</accession>
<dbReference type="Proteomes" id="UP000196435">
    <property type="component" value="Unassembled WGS sequence"/>
</dbReference>
<dbReference type="InterPro" id="IPR040026">
    <property type="entry name" value="FliD"/>
</dbReference>
<feature type="domain" description="Flagellar hook-associated protein 2 C-terminal" evidence="10">
    <location>
        <begin position="232"/>
        <end position="479"/>
    </location>
</feature>
<keyword evidence="12" id="KW-0969">Cilium</keyword>
<dbReference type="Proteomes" id="UP000224871">
    <property type="component" value="Unassembled WGS sequence"/>
</dbReference>
<reference evidence="11 14" key="3">
    <citation type="journal article" date="2017" name="Nat. Microbiol.">
        <title>Natural product diversity associated with the nematode symbionts Photorhabdus and Xenorhabdus.</title>
        <authorList>
            <person name="Tobias N.J."/>
            <person name="Wolff H."/>
            <person name="Djahanschiri B."/>
            <person name="Grundmann F."/>
            <person name="Kronenwerth M."/>
            <person name="Shi Y.M."/>
            <person name="Simonyi S."/>
            <person name="Grun P."/>
            <person name="Shapiro-Ilan D."/>
            <person name="Pidot S.J."/>
            <person name="Stinear T.P."/>
            <person name="Ebersberger I."/>
            <person name="Bode H.B."/>
        </authorList>
    </citation>
    <scope>NUCLEOTIDE SEQUENCE [LARGE SCALE GENOMIC DNA]</scope>
    <source>
        <strain evidence="11 14">DSM 16336</strain>
    </source>
</reference>
<dbReference type="GO" id="GO:0071973">
    <property type="term" value="P:bacterial-type flagellum-dependent cell motility"/>
    <property type="evidence" value="ECO:0007669"/>
    <property type="project" value="TreeGrafter"/>
</dbReference>
<evidence type="ECO:0000256" key="6">
    <source>
        <dbReference type="ARBA" id="ARBA00025175"/>
    </source>
</evidence>
<evidence type="ECO:0000256" key="5">
    <source>
        <dbReference type="ARBA" id="ARBA00023143"/>
    </source>
</evidence>
<evidence type="ECO:0000313" key="13">
    <source>
        <dbReference type="Proteomes" id="UP000196435"/>
    </source>
</evidence>
<keyword evidence="5 7" id="KW-0975">Bacterial flagellum</keyword>
<protein>
    <recommendedName>
        <fullName evidence="3 7">Flagellar hook-associated protein 2</fullName>
        <shortName evidence="7">HAP2</shortName>
    </recommendedName>
    <alternativeName>
        <fullName evidence="7">Flagellar cap protein</fullName>
    </alternativeName>
</protein>
<keyword evidence="4 7" id="KW-0175">Coiled coil</keyword>
<comment type="similarity">
    <text evidence="1 7">Belongs to the FliD family.</text>
</comment>
<evidence type="ECO:0000256" key="3">
    <source>
        <dbReference type="ARBA" id="ARBA00016246"/>
    </source>
</evidence>
<reference evidence="12" key="2">
    <citation type="submission" date="2016-12" db="EMBL/GenBank/DDBJ databases">
        <authorList>
            <person name="Song W.-J."/>
            <person name="Kurnit D.M."/>
        </authorList>
    </citation>
    <scope>NUCLEOTIDE SEQUENCE [LARGE SCALE GENOMIC DNA]</scope>
    <source>
        <strain evidence="12">HGB1681</strain>
    </source>
</reference>
<feature type="coiled-coil region" evidence="7">
    <location>
        <begin position="442"/>
        <end position="480"/>
    </location>
</feature>
<evidence type="ECO:0000259" key="9">
    <source>
        <dbReference type="Pfam" id="PF02465"/>
    </source>
</evidence>
<feature type="region of interest" description="Disordered" evidence="8">
    <location>
        <begin position="68"/>
        <end position="93"/>
    </location>
</feature>
<comment type="function">
    <text evidence="6">Required for the morphogenesis and for the elongation of the flagellar filament by facilitating polymerization of the flagellin monomers at the tip of growing filament. Forms a capping structure, which prevents flagellin subunits (transported through the central channel of the flagellum) from leaking out without polymerization at the distal end.</text>
</comment>
<proteinExistence type="inferred from homology"/>
<comment type="subunit">
    <text evidence="2 7">Homopentamer.</text>
</comment>
<comment type="function">
    <text evidence="7">Required for morphogenesis and for the elongation of the flagellar filament by facilitating polymerization of the flagellin monomers at the tip of growing filament. Forms a capping structure, which prevents flagellin subunits (transported through the central channel of the flagellum) from leaking out without polymerization at the distal end.</text>
</comment>
<feature type="compositionally biased region" description="Basic and acidic residues" evidence="8">
    <location>
        <begin position="68"/>
        <end position="81"/>
    </location>
</feature>
<keyword evidence="7" id="KW-0964">Secreted</keyword>
<dbReference type="Pfam" id="PF02465">
    <property type="entry name" value="FliD_N"/>
    <property type="match status" value="1"/>
</dbReference>
<evidence type="ECO:0000313" key="12">
    <source>
        <dbReference type="EMBL" id="SIP73135.1"/>
    </source>
</evidence>
<name>A0A1N6MW96_9GAMM</name>
<evidence type="ECO:0000256" key="8">
    <source>
        <dbReference type="SAM" id="MobiDB-lite"/>
    </source>
</evidence>
<dbReference type="OrthoDB" id="5980200at2"/>
<keyword evidence="12" id="KW-0966">Cell projection</keyword>
<dbReference type="InterPro" id="IPR003481">
    <property type="entry name" value="FliD_N"/>
</dbReference>
<keyword evidence="14" id="KW-1185">Reference proteome</keyword>
<comment type="subcellular location">
    <subcellularLocation>
        <location evidence="7">Secreted</location>
    </subcellularLocation>
    <subcellularLocation>
        <location evidence="7">Bacterial flagellum</location>
    </subcellularLocation>
</comment>
<reference evidence="13" key="1">
    <citation type="submission" date="2016-12" db="EMBL/GenBank/DDBJ databases">
        <authorList>
            <person name="Gaudriault S."/>
        </authorList>
    </citation>
    <scope>NUCLEOTIDE SEQUENCE [LARGE SCALE GENOMIC DNA]</scope>
    <source>
        <strain evidence="13">HGB1681 (deposited as PTA-6826 in the American Type Culture Collection)</strain>
    </source>
</reference>
<organism evidence="12 13">
    <name type="scientific">Xenorhabdus innexi</name>
    <dbReference type="NCBI Taxonomy" id="290109"/>
    <lineage>
        <taxon>Bacteria</taxon>
        <taxon>Pseudomonadati</taxon>
        <taxon>Pseudomonadota</taxon>
        <taxon>Gammaproteobacteria</taxon>
        <taxon>Enterobacterales</taxon>
        <taxon>Morganellaceae</taxon>
        <taxon>Xenorhabdus</taxon>
    </lineage>
</organism>
<feature type="compositionally biased region" description="Polar residues" evidence="8">
    <location>
        <begin position="82"/>
        <end position="91"/>
    </location>
</feature>
<dbReference type="NCBIfam" id="NF005955">
    <property type="entry name" value="PRK08032.1"/>
    <property type="match status" value="1"/>
</dbReference>
<evidence type="ECO:0000256" key="1">
    <source>
        <dbReference type="ARBA" id="ARBA00009764"/>
    </source>
</evidence>
<dbReference type="PANTHER" id="PTHR30288:SF0">
    <property type="entry name" value="FLAGELLAR HOOK-ASSOCIATED PROTEIN 2"/>
    <property type="match status" value="1"/>
</dbReference>
<evidence type="ECO:0000256" key="7">
    <source>
        <dbReference type="RuleBase" id="RU362066"/>
    </source>
</evidence>
<dbReference type="GO" id="GO:0009424">
    <property type="term" value="C:bacterial-type flagellum hook"/>
    <property type="evidence" value="ECO:0007669"/>
    <property type="project" value="UniProtKB-UniRule"/>
</dbReference>
<dbReference type="GO" id="GO:0005576">
    <property type="term" value="C:extracellular region"/>
    <property type="evidence" value="ECO:0007669"/>
    <property type="project" value="UniProtKB-SubCell"/>
</dbReference>
<dbReference type="Pfam" id="PF07195">
    <property type="entry name" value="FliD_C"/>
    <property type="match status" value="1"/>
</dbReference>
<dbReference type="PANTHER" id="PTHR30288">
    <property type="entry name" value="FLAGELLAR CAP/ASSEMBLY PROTEIN FLID"/>
    <property type="match status" value="1"/>
</dbReference>
<evidence type="ECO:0000256" key="4">
    <source>
        <dbReference type="ARBA" id="ARBA00023054"/>
    </source>
</evidence>
<evidence type="ECO:0000259" key="10">
    <source>
        <dbReference type="Pfam" id="PF07195"/>
    </source>
</evidence>
<dbReference type="AlphaFoldDB" id="A0A1N6MW96"/>
<dbReference type="InterPro" id="IPR010809">
    <property type="entry name" value="FliD_C"/>
</dbReference>